<dbReference type="PANTHER" id="PTHR32251">
    <property type="entry name" value="3-OXO-5-ALPHA-STEROID 4-DEHYDROGENASE"/>
    <property type="match status" value="1"/>
</dbReference>
<feature type="transmembrane region" description="Helical" evidence="1">
    <location>
        <begin position="135"/>
        <end position="153"/>
    </location>
</feature>
<reference evidence="2" key="1">
    <citation type="submission" date="2021-01" db="EMBL/GenBank/DDBJ databases">
        <authorList>
            <person name="Li R."/>
            <person name="Bekaert M."/>
        </authorList>
    </citation>
    <scope>NUCLEOTIDE SEQUENCE</scope>
    <source>
        <strain evidence="2">Farmed</strain>
    </source>
</reference>
<protein>
    <recommendedName>
        <fullName evidence="4">Steroid 5-alpha reductase C-terminal domain-containing protein</fullName>
    </recommendedName>
</protein>
<dbReference type="AlphaFoldDB" id="A0A812E999"/>
<dbReference type="EMBL" id="CAHIKZ030005066">
    <property type="protein sequence ID" value="CAE1318740.1"/>
    <property type="molecule type" value="Genomic_DNA"/>
</dbReference>
<evidence type="ECO:0000256" key="1">
    <source>
        <dbReference type="SAM" id="Phobius"/>
    </source>
</evidence>
<evidence type="ECO:0000313" key="2">
    <source>
        <dbReference type="EMBL" id="CAE1318740.1"/>
    </source>
</evidence>
<dbReference type="Proteomes" id="UP000597762">
    <property type="component" value="Unassembled WGS sequence"/>
</dbReference>
<evidence type="ECO:0000313" key="3">
    <source>
        <dbReference type="Proteomes" id="UP000597762"/>
    </source>
</evidence>
<gene>
    <name evidence="2" type="ORF">SPHA_69210</name>
</gene>
<dbReference type="Pfam" id="PF06966">
    <property type="entry name" value="DUF1295"/>
    <property type="match status" value="1"/>
</dbReference>
<organism evidence="2 3">
    <name type="scientific">Acanthosepion pharaonis</name>
    <name type="common">Pharaoh cuttlefish</name>
    <name type="synonym">Sepia pharaonis</name>
    <dbReference type="NCBI Taxonomy" id="158019"/>
    <lineage>
        <taxon>Eukaryota</taxon>
        <taxon>Metazoa</taxon>
        <taxon>Spiralia</taxon>
        <taxon>Lophotrochozoa</taxon>
        <taxon>Mollusca</taxon>
        <taxon>Cephalopoda</taxon>
        <taxon>Coleoidea</taxon>
        <taxon>Decapodiformes</taxon>
        <taxon>Sepiida</taxon>
        <taxon>Sepiina</taxon>
        <taxon>Sepiidae</taxon>
        <taxon>Acanthosepion</taxon>
    </lineage>
</organism>
<accession>A0A812E999</accession>
<keyword evidence="3" id="KW-1185">Reference proteome</keyword>
<keyword evidence="1" id="KW-0472">Membrane</keyword>
<dbReference type="PANTHER" id="PTHR32251:SF17">
    <property type="entry name" value="STEROID 5-ALPHA REDUCTASE C-TERMINAL DOMAIN-CONTAINING PROTEIN"/>
    <property type="match status" value="1"/>
</dbReference>
<dbReference type="GO" id="GO:0016020">
    <property type="term" value="C:membrane"/>
    <property type="evidence" value="ECO:0007669"/>
    <property type="project" value="TreeGrafter"/>
</dbReference>
<dbReference type="PROSITE" id="PS50244">
    <property type="entry name" value="S5A_REDUCTASE"/>
    <property type="match status" value="1"/>
</dbReference>
<feature type="transmembrane region" description="Helical" evidence="1">
    <location>
        <begin position="206"/>
        <end position="227"/>
    </location>
</feature>
<feature type="transmembrane region" description="Helical" evidence="1">
    <location>
        <begin position="100"/>
        <end position="123"/>
    </location>
</feature>
<dbReference type="OrthoDB" id="67965at2759"/>
<keyword evidence="1" id="KW-1133">Transmembrane helix</keyword>
<evidence type="ECO:0008006" key="4">
    <source>
        <dbReference type="Google" id="ProtNLM"/>
    </source>
</evidence>
<feature type="transmembrane region" description="Helical" evidence="1">
    <location>
        <begin position="61"/>
        <end position="79"/>
    </location>
</feature>
<sequence length="256" mass="29846">MSEFLLIKSAALDFSIQWICWAIAACRRTEKFYDLAGSLTFILLSLLSLKWGDNFYHRQKIQTAFICIWALRLGSYLFFRIMSEGSDHRFDRVRDHPLKFLLYWTIQGVWVFVTLLPTLILNFKKEDQPLSVTDYFGWTLWTVGFLLETVADWQKFRFRSDTSNKGRFIRSGLWNISRHPNYFGEILLWLGLFISASSVMNGKEYLSVLSPVCVAFLIIRVSGIPILEKSAFKRWGTSPAYAEYVQSTAVLIPFIW</sequence>
<dbReference type="InterPro" id="IPR010721">
    <property type="entry name" value="UstE-like"/>
</dbReference>
<dbReference type="Gene3D" id="1.20.120.1630">
    <property type="match status" value="1"/>
</dbReference>
<proteinExistence type="predicted"/>
<name>A0A812E999_ACAPH</name>
<feature type="transmembrane region" description="Helical" evidence="1">
    <location>
        <begin position="32"/>
        <end position="49"/>
    </location>
</feature>
<keyword evidence="1" id="KW-0812">Transmembrane</keyword>
<comment type="caution">
    <text evidence="2">The sequence shown here is derived from an EMBL/GenBank/DDBJ whole genome shotgun (WGS) entry which is preliminary data.</text>
</comment>